<reference evidence="2" key="1">
    <citation type="submission" date="2009-08" db="EMBL/GenBank/DDBJ databases">
        <title>The complete genome of Chitinophaga pinensis DSM 2588.</title>
        <authorList>
            <consortium name="US DOE Joint Genome Institute (JGI-PGF)"/>
            <person name="Lucas S."/>
            <person name="Copeland A."/>
            <person name="Lapidus A."/>
            <person name="Glavina del Rio T."/>
            <person name="Dalin E."/>
            <person name="Tice H."/>
            <person name="Bruce D."/>
            <person name="Goodwin L."/>
            <person name="Pitluck S."/>
            <person name="Kyrpides N."/>
            <person name="Mavromatis K."/>
            <person name="Ivanova N."/>
            <person name="Mikhailova N."/>
            <person name="Sims D."/>
            <person name="Meinche L."/>
            <person name="Brettin T."/>
            <person name="Detter J.C."/>
            <person name="Han C."/>
            <person name="Larimer F."/>
            <person name="Land M."/>
            <person name="Hauser L."/>
            <person name="Markowitz V."/>
            <person name="Cheng J.-F."/>
            <person name="Hugenholtz P."/>
            <person name="Woyke T."/>
            <person name="Wu D."/>
            <person name="Spring S."/>
            <person name="Klenk H.-P."/>
            <person name="Eisen J.A."/>
        </authorList>
    </citation>
    <scope>NUCLEOTIDE SEQUENCE [LARGE SCALE GENOMIC DNA]</scope>
    <source>
        <strain evidence="2">ATCC 43595 / DSM 2588 / LMG 13176 / NBRC 15968 / NCIMB 11800 / UQM 2034</strain>
    </source>
</reference>
<dbReference type="KEGG" id="cpi:Cpin_5991"/>
<reference evidence="1 2" key="2">
    <citation type="journal article" date="2010" name="Stand. Genomic Sci.">
        <title>Complete genome sequence of Chitinophaga pinensis type strain (UQM 2034).</title>
        <authorList>
            <person name="Glavina Del Rio T."/>
            <person name="Abt B."/>
            <person name="Spring S."/>
            <person name="Lapidus A."/>
            <person name="Nolan M."/>
            <person name="Tice H."/>
            <person name="Copeland A."/>
            <person name="Cheng J.F."/>
            <person name="Chen F."/>
            <person name="Bruce D."/>
            <person name="Goodwin L."/>
            <person name="Pitluck S."/>
            <person name="Ivanova N."/>
            <person name="Mavromatis K."/>
            <person name="Mikhailova N."/>
            <person name="Pati A."/>
            <person name="Chen A."/>
            <person name="Palaniappan K."/>
            <person name="Land M."/>
            <person name="Hauser L."/>
            <person name="Chang Y.J."/>
            <person name="Jeffries C.D."/>
            <person name="Chain P."/>
            <person name="Saunders E."/>
            <person name="Detter J.C."/>
            <person name="Brettin T."/>
            <person name="Rohde M."/>
            <person name="Goker M."/>
            <person name="Bristow J."/>
            <person name="Eisen J.A."/>
            <person name="Markowitz V."/>
            <person name="Hugenholtz P."/>
            <person name="Kyrpides N.C."/>
            <person name="Klenk H.P."/>
            <person name="Lucas S."/>
        </authorList>
    </citation>
    <scope>NUCLEOTIDE SEQUENCE [LARGE SCALE GENOMIC DNA]</scope>
    <source>
        <strain evidence="2">ATCC 43595 / DSM 2588 / LMG 13176 / NBRC 15968 / NCIMB 11800 / UQM 2034</strain>
    </source>
</reference>
<evidence type="ECO:0000313" key="1">
    <source>
        <dbReference type="EMBL" id="ACU63405.1"/>
    </source>
</evidence>
<dbReference type="Proteomes" id="UP000002215">
    <property type="component" value="Chromosome"/>
</dbReference>
<organism evidence="1 2">
    <name type="scientific">Chitinophaga pinensis (strain ATCC 43595 / DSM 2588 / LMG 13176 / NBRC 15968 / NCIMB 11800 / UQM 2034)</name>
    <dbReference type="NCBI Taxonomy" id="485918"/>
    <lineage>
        <taxon>Bacteria</taxon>
        <taxon>Pseudomonadati</taxon>
        <taxon>Bacteroidota</taxon>
        <taxon>Chitinophagia</taxon>
        <taxon>Chitinophagales</taxon>
        <taxon>Chitinophagaceae</taxon>
        <taxon>Chitinophaga</taxon>
    </lineage>
</organism>
<dbReference type="EMBL" id="CP001699">
    <property type="protein sequence ID" value="ACU63405.1"/>
    <property type="molecule type" value="Genomic_DNA"/>
</dbReference>
<dbReference type="AlphaFoldDB" id="A0A979G9R3"/>
<evidence type="ECO:0000313" key="2">
    <source>
        <dbReference type="Proteomes" id="UP000002215"/>
    </source>
</evidence>
<name>A0A979G9R3_CHIPD</name>
<sequence>MLKNNIKIEKNNKGLVQKNQPFIIPTKQSSLSKHYYASRAAPFTLPINKWKKYLFLYRVAPLLYRFAPHIHLRLTRYFSP</sequence>
<proteinExistence type="predicted"/>
<protein>
    <submittedName>
        <fullName evidence="1">Uncharacterized protein</fullName>
    </submittedName>
</protein>
<accession>A0A979G9R3</accession>
<gene>
    <name evidence="1" type="ordered locus">Cpin_5991</name>
</gene>